<accession>A0ACA9TIG5</accession>
<evidence type="ECO:0000313" key="2">
    <source>
        <dbReference type="Proteomes" id="UP000836387"/>
    </source>
</evidence>
<protein>
    <submittedName>
        <fullName evidence="1">Uncharacterized protein</fullName>
    </submittedName>
</protein>
<gene>
    <name evidence="1" type="ORF">CRV2_00002027</name>
</gene>
<keyword evidence="2" id="KW-1185">Reference proteome</keyword>
<dbReference type="Proteomes" id="UP000836387">
    <property type="component" value="Unassembled WGS sequence"/>
</dbReference>
<evidence type="ECO:0000313" key="1">
    <source>
        <dbReference type="EMBL" id="CAG9940612.1"/>
    </source>
</evidence>
<comment type="caution">
    <text evidence="1">The sequence shown here is derived from an EMBL/GenBank/DDBJ whole genome shotgun (WGS) entry which is preliminary data.</text>
</comment>
<name>A0ACA9TIG5_BIOOC</name>
<proteinExistence type="predicted"/>
<sequence length="513" mass="58739">MSKGSSIKGVAETEGKNSPEEVVIVMELDPELSPDFTLLMVLLRQRADDLVHVHFNPKWRMHIVTISNETFDPRIDRLCLPRDRKLRHWCFPRYNTYTLEWSRHGTVGDTSLKTLVASSSGRISTMMVRTENETHDITSLVEGSILNDDTNRLLVICFEPWVRINELLHSRKCHEQAIEFDYYTEEEKGKHEAASIVKEKGEILKRTVLPQTRTGFKLVFVLFLMNGSSNVMMKTIDNMSDWSTITILGTQQMSRFLGWDLNHTTAVVPKLPCPEEQRDQLSWIRRCDTKGIVVITGKDPRMLRDNWGSFTMDDGVRKVLFPKPALKKRLVKIENDKTAGFYCAVVALDAIFDIHAPTVIHMIGLRANARIATVESPRYQGILDESPGTESELMRLRLEPLVENEQHPHLVFLRLLMAFEYDHKLALMVYNSLSGDQDTRVLTILVACTLKLGLEELIDTEQILEVTQIDGGLEALVEMCTGPWITILSQVLLSWHNLHYGKNKPSFDRLIHY</sequence>
<organism evidence="1 2">
    <name type="scientific">Clonostachys rosea f. rosea IK726</name>
    <dbReference type="NCBI Taxonomy" id="1349383"/>
    <lineage>
        <taxon>Eukaryota</taxon>
        <taxon>Fungi</taxon>
        <taxon>Dikarya</taxon>
        <taxon>Ascomycota</taxon>
        <taxon>Pezizomycotina</taxon>
        <taxon>Sordariomycetes</taxon>
        <taxon>Hypocreomycetidae</taxon>
        <taxon>Hypocreales</taxon>
        <taxon>Bionectriaceae</taxon>
        <taxon>Clonostachys</taxon>
    </lineage>
</organism>
<reference evidence="1" key="2">
    <citation type="submission" date="2021-10" db="EMBL/GenBank/DDBJ databases">
        <authorList>
            <person name="Piombo E."/>
        </authorList>
    </citation>
    <scope>NUCLEOTIDE SEQUENCE</scope>
</reference>
<dbReference type="EMBL" id="CADEHS020000005">
    <property type="protein sequence ID" value="CAG9940612.1"/>
    <property type="molecule type" value="Genomic_DNA"/>
</dbReference>
<reference evidence="1" key="1">
    <citation type="submission" date="2020-04" db="EMBL/GenBank/DDBJ databases">
        <authorList>
            <person name="Broberg M."/>
        </authorList>
    </citation>
    <scope>NUCLEOTIDE SEQUENCE</scope>
</reference>